<proteinExistence type="predicted"/>
<dbReference type="Gene3D" id="3.40.720.10">
    <property type="entry name" value="Alkaline Phosphatase, subunit A"/>
    <property type="match status" value="1"/>
</dbReference>
<reference evidence="2" key="1">
    <citation type="journal article" date="2013" name="Environ. Microbiol.">
        <title>Microbiota from the distal guts of lean and obese adolescents exhibit partial functional redundancy besides clear differences in community structure.</title>
        <authorList>
            <person name="Ferrer M."/>
            <person name="Ruiz A."/>
            <person name="Lanza F."/>
            <person name="Haange S.B."/>
            <person name="Oberbach A."/>
            <person name="Till H."/>
            <person name="Bargiela R."/>
            <person name="Campoy C."/>
            <person name="Segura M.T."/>
            <person name="Richter M."/>
            <person name="von Bergen M."/>
            <person name="Seifert J."/>
            <person name="Suarez A."/>
        </authorList>
    </citation>
    <scope>NUCLEOTIDE SEQUENCE</scope>
</reference>
<dbReference type="GO" id="GO:0009244">
    <property type="term" value="P:lipopolysaccharide core region biosynthetic process"/>
    <property type="evidence" value="ECO:0007669"/>
    <property type="project" value="TreeGrafter"/>
</dbReference>
<evidence type="ECO:0000313" key="2">
    <source>
        <dbReference type="EMBL" id="EKC74948.1"/>
    </source>
</evidence>
<dbReference type="PANTHER" id="PTHR30443">
    <property type="entry name" value="INNER MEMBRANE PROTEIN"/>
    <property type="match status" value="1"/>
</dbReference>
<dbReference type="InterPro" id="IPR040423">
    <property type="entry name" value="PEA_transferase"/>
</dbReference>
<organism evidence="2">
    <name type="scientific">human gut metagenome</name>
    <dbReference type="NCBI Taxonomy" id="408170"/>
    <lineage>
        <taxon>unclassified sequences</taxon>
        <taxon>metagenomes</taxon>
        <taxon>organismal metagenomes</taxon>
    </lineage>
</organism>
<comment type="caution">
    <text evidence="2">The sequence shown here is derived from an EMBL/GenBank/DDBJ whole genome shotgun (WGS) entry which is preliminary data.</text>
</comment>
<protein>
    <submittedName>
        <fullName evidence="2">Sulfatase</fullName>
    </submittedName>
</protein>
<dbReference type="EMBL" id="AJWY01003572">
    <property type="protein sequence ID" value="EKC74948.1"/>
    <property type="molecule type" value="Genomic_DNA"/>
</dbReference>
<dbReference type="GO" id="GO:0005886">
    <property type="term" value="C:plasma membrane"/>
    <property type="evidence" value="ECO:0007669"/>
    <property type="project" value="UniProtKB-SubCell"/>
</dbReference>
<evidence type="ECO:0000259" key="1">
    <source>
        <dbReference type="Pfam" id="PF00884"/>
    </source>
</evidence>
<feature type="non-terminal residue" evidence="2">
    <location>
        <position position="1"/>
    </location>
</feature>
<dbReference type="Pfam" id="PF00884">
    <property type="entry name" value="Sulfatase"/>
    <property type="match status" value="1"/>
</dbReference>
<feature type="domain" description="Sulfatase N-terminal" evidence="1">
    <location>
        <begin position="1"/>
        <end position="54"/>
    </location>
</feature>
<dbReference type="PANTHER" id="PTHR30443:SF0">
    <property type="entry name" value="PHOSPHOETHANOLAMINE TRANSFERASE EPTA"/>
    <property type="match status" value="1"/>
</dbReference>
<accession>K1TYE3</accession>
<dbReference type="InterPro" id="IPR017850">
    <property type="entry name" value="Alkaline_phosphatase_core_sf"/>
</dbReference>
<sequence length="162" mass="18772">AYDNSIYYTDHFLSQTIEYLRSLENDCSALLYCADHGEDILDDERERFLHASPTTTFYQLYVANLGWFSPEYRREFPEKVEAARNNESAPATTHSMFQSMADIASIEGDFIDPAYSLVSPTFDYRAPRRYLNDHNLAVPFPKTGLSDEDLENFRRHGIDLSY</sequence>
<dbReference type="InterPro" id="IPR000917">
    <property type="entry name" value="Sulfatase_N"/>
</dbReference>
<dbReference type="AlphaFoldDB" id="K1TYE3"/>
<name>K1TYE3_9ZZZZ</name>
<dbReference type="GO" id="GO:0016776">
    <property type="term" value="F:phosphotransferase activity, phosphate group as acceptor"/>
    <property type="evidence" value="ECO:0007669"/>
    <property type="project" value="TreeGrafter"/>
</dbReference>
<gene>
    <name evidence="2" type="ORF">LEA_05484</name>
</gene>